<name>A0ABX0GUI2_9ACTN</name>
<dbReference type="PANTHER" id="PTHR10963:SF55">
    <property type="entry name" value="GLYCOSIDE HYDROLASE FAMILY 16 PROTEIN"/>
    <property type="match status" value="1"/>
</dbReference>
<dbReference type="SUPFAM" id="SSF49299">
    <property type="entry name" value="PKD domain"/>
    <property type="match status" value="1"/>
</dbReference>
<dbReference type="EMBL" id="JAANNP010000007">
    <property type="protein sequence ID" value="NHC14563.1"/>
    <property type="molecule type" value="Genomic_DNA"/>
</dbReference>
<proteinExistence type="inferred from homology"/>
<comment type="caution">
    <text evidence="4">The sequence shown here is derived from an EMBL/GenBank/DDBJ whole genome shotgun (WGS) entry which is preliminary data.</text>
</comment>
<dbReference type="InterPro" id="IPR000757">
    <property type="entry name" value="Beta-glucanase-like"/>
</dbReference>
<dbReference type="InterPro" id="IPR035986">
    <property type="entry name" value="PKD_dom_sf"/>
</dbReference>
<dbReference type="InterPro" id="IPR050546">
    <property type="entry name" value="Glycosyl_Hydrlase_16"/>
</dbReference>
<dbReference type="SUPFAM" id="SSF49899">
    <property type="entry name" value="Concanavalin A-like lectins/glucanases"/>
    <property type="match status" value="1"/>
</dbReference>
<feature type="domain" description="GH16" evidence="3">
    <location>
        <begin position="91"/>
        <end position="350"/>
    </location>
</feature>
<dbReference type="Gene3D" id="2.60.40.10">
    <property type="entry name" value="Immunoglobulins"/>
    <property type="match status" value="1"/>
</dbReference>
<accession>A0ABX0GUI2</accession>
<evidence type="ECO:0000313" key="5">
    <source>
        <dbReference type="Proteomes" id="UP000800981"/>
    </source>
</evidence>
<reference evidence="4 5" key="1">
    <citation type="submission" date="2020-03" db="EMBL/GenBank/DDBJ databases">
        <title>Two novel Motilibacter sp.</title>
        <authorList>
            <person name="Liu S."/>
        </authorList>
    </citation>
    <scope>NUCLEOTIDE SEQUENCE [LARGE SCALE GENOMIC DNA]</scope>
    <source>
        <strain evidence="4 5">E257</strain>
    </source>
</reference>
<gene>
    <name evidence="4" type="ORF">G9H71_12320</name>
</gene>
<dbReference type="Proteomes" id="UP000800981">
    <property type="component" value="Unassembled WGS sequence"/>
</dbReference>
<dbReference type="PANTHER" id="PTHR10963">
    <property type="entry name" value="GLYCOSYL HYDROLASE-RELATED"/>
    <property type="match status" value="1"/>
</dbReference>
<dbReference type="InterPro" id="IPR013320">
    <property type="entry name" value="ConA-like_dom_sf"/>
</dbReference>
<feature type="domain" description="PKD" evidence="2">
    <location>
        <begin position="23"/>
        <end position="84"/>
    </location>
</feature>
<dbReference type="PROSITE" id="PS51762">
    <property type="entry name" value="GH16_2"/>
    <property type="match status" value="1"/>
</dbReference>
<comment type="similarity">
    <text evidence="1">Belongs to the glycosyl hydrolase 16 family.</text>
</comment>
<dbReference type="InterPro" id="IPR013783">
    <property type="entry name" value="Ig-like_fold"/>
</dbReference>
<evidence type="ECO:0000259" key="2">
    <source>
        <dbReference type="PROSITE" id="PS50093"/>
    </source>
</evidence>
<evidence type="ECO:0000313" key="4">
    <source>
        <dbReference type="EMBL" id="NHC14563.1"/>
    </source>
</evidence>
<evidence type="ECO:0000256" key="1">
    <source>
        <dbReference type="ARBA" id="ARBA00006865"/>
    </source>
</evidence>
<dbReference type="PROSITE" id="PS50093">
    <property type="entry name" value="PKD"/>
    <property type="match status" value="1"/>
</dbReference>
<keyword evidence="5" id="KW-1185">Reference proteome</keyword>
<organism evidence="4 5">
    <name type="scientific">Motilibacter deserti</name>
    <dbReference type="NCBI Taxonomy" id="2714956"/>
    <lineage>
        <taxon>Bacteria</taxon>
        <taxon>Bacillati</taxon>
        <taxon>Actinomycetota</taxon>
        <taxon>Actinomycetes</taxon>
        <taxon>Motilibacterales</taxon>
        <taxon>Motilibacteraceae</taxon>
        <taxon>Motilibacter</taxon>
    </lineage>
</organism>
<protein>
    <submittedName>
        <fullName evidence="4">Family 16 glycosylhydrolase</fullName>
    </submittedName>
</protein>
<evidence type="ECO:0000259" key="3">
    <source>
        <dbReference type="PROSITE" id="PS51762"/>
    </source>
</evidence>
<dbReference type="CDD" id="cd02182">
    <property type="entry name" value="GH16_Strep_laminarinase_like"/>
    <property type="match status" value="1"/>
</dbReference>
<sequence>MSAALATAYAPGTQRADLSAVIDWGDGTTSPGFLAGPREAWGIFGTHSYATSGVFRATVRLSGPDGSSAVTTTAVTVRAASGPAFTTVWADDFNGPAGQLPSAENWIFDIGTQYPGGPPQWGTGEIETMTDDPANVSTDGQGNLRITPIRGAGGQWTSARIETRRSDFEPPAGGVLRFEGRIRLPDVTGPAAQGIWPAFWSLGAPFRGTLDWPRVGEIDILENVNGANQVWGTLHCGTAPGGPCNEFNGLSGTRPMGQPSLQSAFHTYALEWDRSSALEELRWYVDGIQYFSIRQDQLPAQTWQNAFSHGYFLILNVAIGGGWPGLPTAATASGIPMIVDYVAVYTRPGS</sequence>
<dbReference type="Pfam" id="PF26113">
    <property type="entry name" value="GH16_XgeA"/>
    <property type="match status" value="1"/>
</dbReference>
<dbReference type="Gene3D" id="2.60.120.200">
    <property type="match status" value="1"/>
</dbReference>
<dbReference type="CDD" id="cd00146">
    <property type="entry name" value="PKD"/>
    <property type="match status" value="1"/>
</dbReference>
<dbReference type="InterPro" id="IPR000601">
    <property type="entry name" value="PKD_dom"/>
</dbReference>